<feature type="site" description="Important for catalytic activity" evidence="4">
    <location>
        <position position="133"/>
    </location>
</feature>
<keyword evidence="3 7" id="KW-0560">Oxidoreductase</keyword>
<dbReference type="GO" id="GO:0070403">
    <property type="term" value="F:NAD+ binding"/>
    <property type="evidence" value="ECO:0007669"/>
    <property type="project" value="InterPro"/>
</dbReference>
<dbReference type="SUPFAM" id="SSF51735">
    <property type="entry name" value="NAD(P)-binding Rossmann-fold domains"/>
    <property type="match status" value="1"/>
</dbReference>
<dbReference type="Gene3D" id="1.10.1040.10">
    <property type="entry name" value="N-(1-d-carboxylethyl)-l-norvaline Dehydrogenase, domain 2"/>
    <property type="match status" value="1"/>
</dbReference>
<accession>A0A7Y9DW99</accession>
<dbReference type="InterPro" id="IPR006108">
    <property type="entry name" value="3HC_DH_C"/>
</dbReference>
<evidence type="ECO:0000256" key="2">
    <source>
        <dbReference type="ARBA" id="ARBA00009463"/>
    </source>
</evidence>
<dbReference type="Pfam" id="PF02737">
    <property type="entry name" value="3HCDH_N"/>
    <property type="match status" value="1"/>
</dbReference>
<dbReference type="RefSeq" id="WP_179794242.1">
    <property type="nucleotide sequence ID" value="NZ_BAABHP010000021.1"/>
</dbReference>
<dbReference type="InterPro" id="IPR006180">
    <property type="entry name" value="3-OHacyl-CoA_DH_CS"/>
</dbReference>
<keyword evidence="8" id="KW-1185">Reference proteome</keyword>
<dbReference type="GO" id="GO:0006631">
    <property type="term" value="P:fatty acid metabolic process"/>
    <property type="evidence" value="ECO:0007669"/>
    <property type="project" value="InterPro"/>
</dbReference>
<sequence>MRITEIGAGTIGVSWTVLHAAHGHEVTVTDPRPDLDEAVRDGVRRFAPSIGADADDLLSRVRTDPDLASAVGKAEIVQEQGPERLAVKQEIFTTAGAAAPADALLLTSTSGIVASDIAADLGADVAARLVVAHPFNPPHLLPLVEIVAGARTAAETVERAATFLRSVGRDPVVEHLEVSGFVANRLQSALFREAVSLVRRGVVSPEELDRVVTGSLGPRWATGGPFLSFHLGGGAGGLRHMLTHLGPGMERRWADLGHPTLDDATVEALVTSTEAAYGDDYDALTHDRDRAQAAVLSAREES</sequence>
<dbReference type="InterPro" id="IPR013328">
    <property type="entry name" value="6PGD_dom2"/>
</dbReference>
<dbReference type="PIRSF" id="PIRSF000105">
    <property type="entry name" value="HCDH"/>
    <property type="match status" value="1"/>
</dbReference>
<dbReference type="EMBL" id="JACCBN010000001">
    <property type="protein sequence ID" value="NYD36584.1"/>
    <property type="molecule type" value="Genomic_DNA"/>
</dbReference>
<reference evidence="7 8" key="1">
    <citation type="submission" date="2020-07" db="EMBL/GenBank/DDBJ databases">
        <title>Sequencing the genomes of 1000 actinobacteria strains.</title>
        <authorList>
            <person name="Klenk H.-P."/>
        </authorList>
    </citation>
    <scope>NUCLEOTIDE SEQUENCE [LARGE SCALE GENOMIC DNA]</scope>
    <source>
        <strain evidence="7 8">DSM 45772</strain>
    </source>
</reference>
<dbReference type="GO" id="GO:0016616">
    <property type="term" value="F:oxidoreductase activity, acting on the CH-OH group of donors, NAD or NADP as acceptor"/>
    <property type="evidence" value="ECO:0007669"/>
    <property type="project" value="InterPro"/>
</dbReference>
<dbReference type="InterPro" id="IPR008927">
    <property type="entry name" value="6-PGluconate_DH-like_C_sf"/>
</dbReference>
<evidence type="ECO:0000313" key="7">
    <source>
        <dbReference type="EMBL" id="NYD36584.1"/>
    </source>
</evidence>
<gene>
    <name evidence="7" type="ORF">BJ983_002686</name>
</gene>
<comment type="pathway">
    <text evidence="1">Lipid metabolism; butanoate metabolism.</text>
</comment>
<comment type="caution">
    <text evidence="7">The sequence shown here is derived from an EMBL/GenBank/DDBJ whole genome shotgun (WGS) entry which is preliminary data.</text>
</comment>
<evidence type="ECO:0000256" key="3">
    <source>
        <dbReference type="ARBA" id="ARBA00023002"/>
    </source>
</evidence>
<dbReference type="InterPro" id="IPR022694">
    <property type="entry name" value="3-OHacyl-CoA_DH"/>
</dbReference>
<proteinExistence type="inferred from homology"/>
<evidence type="ECO:0000259" key="6">
    <source>
        <dbReference type="Pfam" id="PF02737"/>
    </source>
</evidence>
<evidence type="ECO:0000259" key="5">
    <source>
        <dbReference type="Pfam" id="PF00725"/>
    </source>
</evidence>
<organism evidence="7 8">
    <name type="scientific">Actinomycetospora corticicola</name>
    <dbReference type="NCBI Taxonomy" id="663602"/>
    <lineage>
        <taxon>Bacteria</taxon>
        <taxon>Bacillati</taxon>
        <taxon>Actinomycetota</taxon>
        <taxon>Actinomycetes</taxon>
        <taxon>Pseudonocardiales</taxon>
        <taxon>Pseudonocardiaceae</taxon>
        <taxon>Actinomycetospora</taxon>
    </lineage>
</organism>
<dbReference type="PROSITE" id="PS00067">
    <property type="entry name" value="3HCDH"/>
    <property type="match status" value="1"/>
</dbReference>
<comment type="similarity">
    <text evidence="2">Belongs to the 3-hydroxyacyl-CoA dehydrogenase family.</text>
</comment>
<evidence type="ECO:0000256" key="4">
    <source>
        <dbReference type="PIRSR" id="PIRSR000105-1"/>
    </source>
</evidence>
<dbReference type="InterPro" id="IPR036291">
    <property type="entry name" value="NAD(P)-bd_dom_sf"/>
</dbReference>
<dbReference type="Gene3D" id="3.40.50.720">
    <property type="entry name" value="NAD(P)-binding Rossmann-like Domain"/>
    <property type="match status" value="1"/>
</dbReference>
<dbReference type="EC" id="1.1.1.-" evidence="7"/>
<evidence type="ECO:0000313" key="8">
    <source>
        <dbReference type="Proteomes" id="UP000535890"/>
    </source>
</evidence>
<protein>
    <submittedName>
        <fullName evidence="7">Ketoreductase RED1</fullName>
        <ecNumber evidence="7">1.1.1.-</ecNumber>
    </submittedName>
</protein>
<feature type="domain" description="3-hydroxyacyl-CoA dehydrogenase C-terminal" evidence="5">
    <location>
        <begin position="180"/>
        <end position="248"/>
    </location>
</feature>
<dbReference type="Proteomes" id="UP000535890">
    <property type="component" value="Unassembled WGS sequence"/>
</dbReference>
<evidence type="ECO:0000256" key="1">
    <source>
        <dbReference type="ARBA" id="ARBA00005086"/>
    </source>
</evidence>
<dbReference type="PANTHER" id="PTHR48075">
    <property type="entry name" value="3-HYDROXYACYL-COA DEHYDROGENASE FAMILY PROTEIN"/>
    <property type="match status" value="1"/>
</dbReference>
<feature type="domain" description="3-hydroxyacyl-CoA dehydrogenase NAD binding" evidence="6">
    <location>
        <begin position="3"/>
        <end position="173"/>
    </location>
</feature>
<dbReference type="AlphaFoldDB" id="A0A7Y9DW99"/>
<dbReference type="Pfam" id="PF00725">
    <property type="entry name" value="3HCDH"/>
    <property type="match status" value="1"/>
</dbReference>
<name>A0A7Y9DW99_9PSEU</name>
<dbReference type="SUPFAM" id="SSF48179">
    <property type="entry name" value="6-phosphogluconate dehydrogenase C-terminal domain-like"/>
    <property type="match status" value="1"/>
</dbReference>
<dbReference type="InterPro" id="IPR006176">
    <property type="entry name" value="3-OHacyl-CoA_DH_NAD-bd"/>
</dbReference>
<dbReference type="PANTHER" id="PTHR48075:SF5">
    <property type="entry name" value="3-HYDROXYBUTYRYL-COA DEHYDROGENASE"/>
    <property type="match status" value="1"/>
</dbReference>